<name>E4Y4N2_OIKDI</name>
<dbReference type="GO" id="GO:0036064">
    <property type="term" value="C:ciliary basal body"/>
    <property type="evidence" value="ECO:0007669"/>
    <property type="project" value="TreeGrafter"/>
</dbReference>
<accession>E4Y4N2</accession>
<evidence type="ECO:0000313" key="2">
    <source>
        <dbReference type="EMBL" id="CBY30630.1"/>
    </source>
</evidence>
<keyword evidence="1" id="KW-0175">Coiled coil</keyword>
<organism evidence="2">
    <name type="scientific">Oikopleura dioica</name>
    <name type="common">Tunicate</name>
    <dbReference type="NCBI Taxonomy" id="34765"/>
    <lineage>
        <taxon>Eukaryota</taxon>
        <taxon>Metazoa</taxon>
        <taxon>Chordata</taxon>
        <taxon>Tunicata</taxon>
        <taxon>Appendicularia</taxon>
        <taxon>Copelata</taxon>
        <taxon>Oikopleuridae</taxon>
        <taxon>Oikopleura</taxon>
    </lineage>
</organism>
<dbReference type="AlphaFoldDB" id="E4Y4N2"/>
<dbReference type="Proteomes" id="UP000011014">
    <property type="component" value="Unassembled WGS sequence"/>
</dbReference>
<proteinExistence type="predicted"/>
<dbReference type="InterPro" id="IPR033192">
    <property type="entry name" value="ODAD3"/>
</dbReference>
<dbReference type="PANTHER" id="PTHR46518:SF1">
    <property type="entry name" value="OUTER DYNEIN ARM-DOCKING COMPLEX SUBUNIT 3"/>
    <property type="match status" value="1"/>
</dbReference>
<sequence>MSQPPNVWGTTPEIIEDLAAFISLRRRANDAHAMKQAGQISKMNEEIHAMRQHVRDDRREVAKSLFNDEQVITHALADEKQLQLACKGLDVRTAAIKLNEDVFVRHKWLNYLRHQRMARERRLEAANTQLQATSLHEQSTFQQADDKSLRILMTKLDKMVMKRNTASFIQGHYREALEKLNKASLTLSKDLDYIERAVKLSKFEALDLREIYQAAKQGQEIARAKRLELEQNVFLAKQHRDKIISETRQQAKQAAEMPEFAAVRTPVELGQGGKERNTKVFTDKPSHQLDKLSPVIKIITTVTNTGLAEEIPKAFNRQVTNRESLETQSSEVTEKLGEQKRILKKVQAGLEFAQFNQKETARILQAEIEAAKEEINNNTQRLQTRRSSDTRQVEYVVNFNDALDGMLAKITGPGLVEVEDVTKLSMTEKLELIRKAAEELKQAQHENECEIEAEFRLDTLLKKVTDSGAQRITIIEDEGYNFSDNFIIDDNLNEQYVTRDEIKKPLNNAKNKGTKKH</sequence>
<dbReference type="GO" id="GO:0035253">
    <property type="term" value="C:ciliary rootlet"/>
    <property type="evidence" value="ECO:0007669"/>
    <property type="project" value="TreeGrafter"/>
</dbReference>
<dbReference type="PANTHER" id="PTHR46518">
    <property type="entry name" value="COILED-COIL DOMAIN-CONTAINING PROTEIN 151"/>
    <property type="match status" value="1"/>
</dbReference>
<dbReference type="EMBL" id="FN654279">
    <property type="protein sequence ID" value="CBY30630.1"/>
    <property type="molecule type" value="Genomic_DNA"/>
</dbReference>
<dbReference type="GO" id="GO:0097542">
    <property type="term" value="C:ciliary tip"/>
    <property type="evidence" value="ECO:0007669"/>
    <property type="project" value="TreeGrafter"/>
</dbReference>
<dbReference type="GO" id="GO:0036158">
    <property type="term" value="P:outer dynein arm assembly"/>
    <property type="evidence" value="ECO:0007669"/>
    <property type="project" value="InterPro"/>
</dbReference>
<feature type="coiled-coil region" evidence="1">
    <location>
        <begin position="423"/>
        <end position="453"/>
    </location>
</feature>
<evidence type="ECO:0000256" key="1">
    <source>
        <dbReference type="SAM" id="Coils"/>
    </source>
</evidence>
<reference evidence="2" key="1">
    <citation type="journal article" date="2010" name="Science">
        <title>Plasticity of animal genome architecture unmasked by rapid evolution of a pelagic tunicate.</title>
        <authorList>
            <person name="Denoeud F."/>
            <person name="Henriet S."/>
            <person name="Mungpakdee S."/>
            <person name="Aury J.M."/>
            <person name="Da Silva C."/>
            <person name="Brinkmann H."/>
            <person name="Mikhaleva J."/>
            <person name="Olsen L.C."/>
            <person name="Jubin C."/>
            <person name="Canestro C."/>
            <person name="Bouquet J.M."/>
            <person name="Danks G."/>
            <person name="Poulain J."/>
            <person name="Campsteijn C."/>
            <person name="Adamski M."/>
            <person name="Cross I."/>
            <person name="Yadetie F."/>
            <person name="Muffato M."/>
            <person name="Louis A."/>
            <person name="Butcher S."/>
            <person name="Tsagkogeorga G."/>
            <person name="Konrad A."/>
            <person name="Singh S."/>
            <person name="Jensen M.F."/>
            <person name="Cong E.H."/>
            <person name="Eikeseth-Otteraa H."/>
            <person name="Noel B."/>
            <person name="Anthouard V."/>
            <person name="Porcel B.M."/>
            <person name="Kachouri-Lafond R."/>
            <person name="Nishino A."/>
            <person name="Ugolini M."/>
            <person name="Chourrout P."/>
            <person name="Nishida H."/>
            <person name="Aasland R."/>
            <person name="Huzurbazar S."/>
            <person name="Westhof E."/>
            <person name="Delsuc F."/>
            <person name="Lehrach H."/>
            <person name="Reinhardt R."/>
            <person name="Weissenbach J."/>
            <person name="Roy S.W."/>
            <person name="Artiguenave F."/>
            <person name="Postlethwait J.H."/>
            <person name="Manak J.R."/>
            <person name="Thompson E.M."/>
            <person name="Jaillon O."/>
            <person name="Du Pasquier L."/>
            <person name="Boudinot P."/>
            <person name="Liberles D.A."/>
            <person name="Volff J.N."/>
            <person name="Philippe H."/>
            <person name="Lenhard B."/>
            <person name="Roest Crollius H."/>
            <person name="Wincker P."/>
            <person name="Chourrout D."/>
        </authorList>
    </citation>
    <scope>NUCLEOTIDE SEQUENCE [LARGE SCALE GENOMIC DNA]</scope>
</reference>
<gene>
    <name evidence="2" type="ORF">GSOID_T00018507001</name>
</gene>
<protein>
    <submittedName>
        <fullName evidence="2">Uncharacterized protein</fullName>
    </submittedName>
</protein>
<dbReference type="GO" id="GO:0003341">
    <property type="term" value="P:cilium movement"/>
    <property type="evidence" value="ECO:0007669"/>
    <property type="project" value="InterPro"/>
</dbReference>